<dbReference type="PANTHER" id="PTHR11071:SF561">
    <property type="entry name" value="PEPTIDYL-PROLYL CIS-TRANS ISOMERASE D-RELATED"/>
    <property type="match status" value="1"/>
</dbReference>
<dbReference type="GO" id="GO:0003755">
    <property type="term" value="F:peptidyl-prolyl cis-trans isomerase activity"/>
    <property type="evidence" value="ECO:0007669"/>
    <property type="project" value="UniProtKB-KW"/>
</dbReference>
<evidence type="ECO:0000256" key="4">
    <source>
        <dbReference type="ARBA" id="ARBA00013194"/>
    </source>
</evidence>
<dbReference type="GO" id="GO:0016018">
    <property type="term" value="F:cyclosporin A binding"/>
    <property type="evidence" value="ECO:0007669"/>
    <property type="project" value="TreeGrafter"/>
</dbReference>
<evidence type="ECO:0000256" key="5">
    <source>
        <dbReference type="ARBA" id="ARBA00023110"/>
    </source>
</evidence>
<feature type="compositionally biased region" description="Low complexity" evidence="11">
    <location>
        <begin position="521"/>
        <end position="535"/>
    </location>
</feature>
<dbReference type="Gene3D" id="2.60.120.200">
    <property type="match status" value="1"/>
</dbReference>
<dbReference type="InterPro" id="IPR029000">
    <property type="entry name" value="Cyclophilin-like_dom_sf"/>
</dbReference>
<evidence type="ECO:0000313" key="14">
    <source>
        <dbReference type="EMBL" id="CAE6471608.1"/>
    </source>
</evidence>
<comment type="function">
    <text evidence="2">PPIases accelerate the folding of proteins. It catalyzes the cis-trans isomerization of proline imidic peptide bonds in oligopeptides.</text>
</comment>
<evidence type="ECO:0000256" key="8">
    <source>
        <dbReference type="ARBA" id="ARBA00038512"/>
    </source>
</evidence>
<evidence type="ECO:0000256" key="6">
    <source>
        <dbReference type="ARBA" id="ARBA00023235"/>
    </source>
</evidence>
<dbReference type="PRINTS" id="PR00153">
    <property type="entry name" value="CSAPPISMRASE"/>
</dbReference>
<dbReference type="FunFam" id="2.40.100.10:FF:000039">
    <property type="entry name" value="Peptidyl-prolyl cis-trans isomerase"/>
    <property type="match status" value="1"/>
</dbReference>
<evidence type="ECO:0000256" key="2">
    <source>
        <dbReference type="ARBA" id="ARBA00002388"/>
    </source>
</evidence>
<feature type="domain" description="GH16" evidence="13">
    <location>
        <begin position="84"/>
        <end position="519"/>
    </location>
</feature>
<dbReference type="Gene3D" id="2.40.100.10">
    <property type="entry name" value="Cyclophilin-like"/>
    <property type="match status" value="1"/>
</dbReference>
<evidence type="ECO:0000256" key="1">
    <source>
        <dbReference type="ARBA" id="ARBA00000971"/>
    </source>
</evidence>
<dbReference type="Pfam" id="PF26113">
    <property type="entry name" value="GH16_XgeA"/>
    <property type="match status" value="1"/>
</dbReference>
<comment type="caution">
    <text evidence="14">The sequence shown here is derived from an EMBL/GenBank/DDBJ whole genome shotgun (WGS) entry which is preliminary data.</text>
</comment>
<dbReference type="GO" id="GO:0004553">
    <property type="term" value="F:hydrolase activity, hydrolyzing O-glycosyl compounds"/>
    <property type="evidence" value="ECO:0007669"/>
    <property type="project" value="InterPro"/>
</dbReference>
<protein>
    <recommendedName>
        <fullName evidence="9">Peptidyl-prolyl cis-trans isomerase H</fullName>
        <ecNumber evidence="4">5.2.1.8</ecNumber>
    </recommendedName>
    <alternativeName>
        <fullName evidence="10">Rotamase H</fullName>
    </alternativeName>
</protein>
<feature type="domain" description="PPIase cyclophilin-type" evidence="12">
    <location>
        <begin position="40"/>
        <end position="197"/>
    </location>
</feature>
<evidence type="ECO:0000256" key="11">
    <source>
        <dbReference type="SAM" id="MobiDB-lite"/>
    </source>
</evidence>
<comment type="similarity">
    <text evidence="8">Belongs to the cyclophilin-type PPIase family. PPIase H subfamily.</text>
</comment>
<dbReference type="PROSITE" id="PS50072">
    <property type="entry name" value="CSA_PPIASE_2"/>
    <property type="match status" value="1"/>
</dbReference>
<evidence type="ECO:0000259" key="13">
    <source>
        <dbReference type="PROSITE" id="PS51762"/>
    </source>
</evidence>
<dbReference type="GO" id="GO:0005975">
    <property type="term" value="P:carbohydrate metabolic process"/>
    <property type="evidence" value="ECO:0007669"/>
    <property type="project" value="InterPro"/>
</dbReference>
<name>A0A8H3GYG4_9AGAM</name>
<dbReference type="InterPro" id="IPR002130">
    <property type="entry name" value="Cyclophilin-type_PPIase_dom"/>
</dbReference>
<dbReference type="EC" id="5.2.1.8" evidence="4"/>
<evidence type="ECO:0000256" key="10">
    <source>
        <dbReference type="ARBA" id="ARBA00041924"/>
    </source>
</evidence>
<dbReference type="GO" id="GO:0005634">
    <property type="term" value="C:nucleus"/>
    <property type="evidence" value="ECO:0007669"/>
    <property type="project" value="UniProtKB-SubCell"/>
</dbReference>
<dbReference type="SUPFAM" id="SSF50891">
    <property type="entry name" value="Cyclophilin-like"/>
    <property type="match status" value="1"/>
</dbReference>
<dbReference type="InterPro" id="IPR013320">
    <property type="entry name" value="ConA-like_dom_sf"/>
</dbReference>
<evidence type="ECO:0000313" key="15">
    <source>
        <dbReference type="Proteomes" id="UP000663850"/>
    </source>
</evidence>
<evidence type="ECO:0000259" key="12">
    <source>
        <dbReference type="PROSITE" id="PS50072"/>
    </source>
</evidence>
<keyword evidence="5" id="KW-0697">Rotamase</keyword>
<organism evidence="14 15">
    <name type="scientific">Rhizoctonia solani</name>
    <dbReference type="NCBI Taxonomy" id="456999"/>
    <lineage>
        <taxon>Eukaryota</taxon>
        <taxon>Fungi</taxon>
        <taxon>Dikarya</taxon>
        <taxon>Basidiomycota</taxon>
        <taxon>Agaricomycotina</taxon>
        <taxon>Agaricomycetes</taxon>
        <taxon>Cantharellales</taxon>
        <taxon>Ceratobasidiaceae</taxon>
        <taxon>Rhizoctonia</taxon>
    </lineage>
</organism>
<dbReference type="Pfam" id="PF00160">
    <property type="entry name" value="Pro_isomerase"/>
    <property type="match status" value="1"/>
</dbReference>
<comment type="catalytic activity">
    <reaction evidence="1">
        <text>[protein]-peptidylproline (omega=180) = [protein]-peptidylproline (omega=0)</text>
        <dbReference type="Rhea" id="RHEA:16237"/>
        <dbReference type="Rhea" id="RHEA-COMP:10747"/>
        <dbReference type="Rhea" id="RHEA-COMP:10748"/>
        <dbReference type="ChEBI" id="CHEBI:83833"/>
        <dbReference type="ChEBI" id="CHEBI:83834"/>
        <dbReference type="EC" id="5.2.1.8"/>
    </reaction>
</comment>
<comment type="subcellular location">
    <subcellularLocation>
        <location evidence="3">Nucleus</location>
    </subcellularLocation>
</comment>
<feature type="region of interest" description="Disordered" evidence="11">
    <location>
        <begin position="521"/>
        <end position="546"/>
    </location>
</feature>
<dbReference type="EMBL" id="CAJMWZ010003228">
    <property type="protein sequence ID" value="CAE6471608.1"/>
    <property type="molecule type" value="Genomic_DNA"/>
</dbReference>
<evidence type="ECO:0000256" key="9">
    <source>
        <dbReference type="ARBA" id="ARBA00040924"/>
    </source>
</evidence>
<dbReference type="PANTHER" id="PTHR11071">
    <property type="entry name" value="PEPTIDYL-PROLYL CIS-TRANS ISOMERASE"/>
    <property type="match status" value="1"/>
</dbReference>
<reference evidence="14" key="1">
    <citation type="submission" date="2021-01" db="EMBL/GenBank/DDBJ databases">
        <authorList>
            <person name="Kaushik A."/>
        </authorList>
    </citation>
    <scope>NUCLEOTIDE SEQUENCE</scope>
    <source>
        <strain evidence="14">Type strain: AG8-Rh-89/</strain>
    </source>
</reference>
<dbReference type="SUPFAM" id="SSF49899">
    <property type="entry name" value="Concanavalin A-like lectins/glucanases"/>
    <property type="match status" value="1"/>
</dbReference>
<dbReference type="Proteomes" id="UP000663850">
    <property type="component" value="Unassembled WGS sequence"/>
</dbReference>
<gene>
    <name evidence="14" type="ORF">RDB_LOCUS63688</name>
</gene>
<keyword evidence="7" id="KW-0539">Nucleus</keyword>
<evidence type="ECO:0000256" key="3">
    <source>
        <dbReference type="ARBA" id="ARBA00004123"/>
    </source>
</evidence>
<dbReference type="GO" id="GO:0006457">
    <property type="term" value="P:protein folding"/>
    <property type="evidence" value="ECO:0007669"/>
    <property type="project" value="TreeGrafter"/>
</dbReference>
<dbReference type="CDD" id="cd01926">
    <property type="entry name" value="cyclophilin_ABH_like"/>
    <property type="match status" value="1"/>
</dbReference>
<keyword evidence="6" id="KW-0413">Isomerase</keyword>
<dbReference type="InterPro" id="IPR000757">
    <property type="entry name" value="Beta-glucanase-like"/>
</dbReference>
<sequence length="570" mass="61403">MKNDWWCKRHFHVTPIRLSLKLTSTYLHVMAASATRPIVFMDINIGETPAGRLKMELFNDIAPKTAENFRQLCTGEHRVNSRPQGYKGATFHRVRDFMVQGGDFLNGDGTGSFSIYGDKFSDENFQVKHTGPGLLSMANSGPNTNGCQFFITAAPCEFLDGKHVVFGKVIDGILTLRKIENVATGPNNRPKLTVKITGGMWGDVILRAAYGKKVLFRVPAKAHCNVIFDGWTFTNGNDAKNYGNVAYLAKDVAMTQQLAYISPAGNAIVKVDNTTVGNPLDSAYGRASVKMNTTQPFTKGSLVIMDALHFPYGCSVWPAVWSQGSPEDAWPQFGEIDIVENVNLAPVNQMSLHTSQGCTLASDTQVTGKIVSNDCYNNTNGNQGCIIQMPDNSYGEAFARNGGGVYAVEWSSTGNGIRSWFFPRSSIPADMTSANPDPSSWGTPTAAWPESGCNSSKFFGPQTLIINISICGAYAGSTSVFEATCPNQGSCLDLVRNPRNYDNAYFEIPYVRIYSDGSSTTTSTSTATGSRTQSGANATGTAGSSNGSVRNSVGLFSAILSFVAGAWVLA</sequence>
<dbReference type="AlphaFoldDB" id="A0A8H3GYG4"/>
<proteinExistence type="inferred from homology"/>
<dbReference type="PROSITE" id="PS51762">
    <property type="entry name" value="GH16_2"/>
    <property type="match status" value="1"/>
</dbReference>
<evidence type="ECO:0000256" key="7">
    <source>
        <dbReference type="ARBA" id="ARBA00023242"/>
    </source>
</evidence>
<dbReference type="CDD" id="cd02181">
    <property type="entry name" value="GH16_fungal_Lam16A_glucanase"/>
    <property type="match status" value="1"/>
</dbReference>
<dbReference type="GO" id="GO:0005737">
    <property type="term" value="C:cytoplasm"/>
    <property type="evidence" value="ECO:0007669"/>
    <property type="project" value="TreeGrafter"/>
</dbReference>
<accession>A0A8H3GYG4</accession>